<dbReference type="FunFam" id="3.30.2350.10:FF:000006">
    <property type="entry name" value="Pseudouridine synthase"/>
    <property type="match status" value="1"/>
</dbReference>
<feature type="active site" evidence="6">
    <location>
        <position position="138"/>
    </location>
</feature>
<evidence type="ECO:0000256" key="4">
    <source>
        <dbReference type="ARBA" id="ARBA00036882"/>
    </source>
</evidence>
<accession>A0A1H6F7R6</accession>
<dbReference type="Gene3D" id="3.30.2350.10">
    <property type="entry name" value="Pseudouridine synthase"/>
    <property type="match status" value="1"/>
</dbReference>
<dbReference type="PANTHER" id="PTHR21600">
    <property type="entry name" value="MITOCHONDRIAL RNA PSEUDOURIDINE SYNTHASE"/>
    <property type="match status" value="1"/>
</dbReference>
<dbReference type="NCBIfam" id="NF008385">
    <property type="entry name" value="PRK11180.1"/>
    <property type="match status" value="1"/>
</dbReference>
<dbReference type="InterPro" id="IPR020103">
    <property type="entry name" value="PsdUridine_synth_cat_dom_sf"/>
</dbReference>
<dbReference type="SUPFAM" id="SSF55120">
    <property type="entry name" value="Pseudouridine synthase"/>
    <property type="match status" value="1"/>
</dbReference>
<sequence length="321" mass="36408">MSENIHINTKIPLEMRGQRLDRALAQLYPEYSRARWQQWIREGLLKINGHTAKPKAKLLGAEEIELRAETIVEVPWVGQNIPLNIVYEDEYLIIVNKPAGLVVHPGAGQPDHTLVNALLHYAPELEHLPRAGIIHRIDKETTGLLVVARQLSAHTVLVQQLQQRAFLREYLALVRGVLIAGGTVDAPIGRHPRQRVKMAVVNGGRNAITHYRVAEHFRFHSLLQVKLETGRTHQIRVHMTHLGHPLVGDPVYGGRYQVLPDCPQVLQDNLKNFKRQALHAAKLGLKHPKTGEMQQWQAPLPDDMQDLLVQLQADRDEFSHI</sequence>
<dbReference type="Pfam" id="PF00849">
    <property type="entry name" value="PseudoU_synth_2"/>
    <property type="match status" value="1"/>
</dbReference>
<comment type="similarity">
    <text evidence="1 8">Belongs to the pseudouridine synthase RluA family.</text>
</comment>
<dbReference type="RefSeq" id="WP_103920003.1">
    <property type="nucleotide sequence ID" value="NZ_FMSV02000440.1"/>
</dbReference>
<dbReference type="OrthoDB" id="9807829at2"/>
<reference evidence="10 11" key="1">
    <citation type="submission" date="2016-10" db="EMBL/GenBank/DDBJ databases">
        <authorList>
            <person name="de Groot N.N."/>
        </authorList>
    </citation>
    <scope>NUCLEOTIDE SEQUENCE [LARGE SCALE GENOMIC DNA]</scope>
    <source>
        <strain evidence="10">MBHS1</strain>
    </source>
</reference>
<dbReference type="NCBIfam" id="TIGR00005">
    <property type="entry name" value="rluA_subfam"/>
    <property type="match status" value="1"/>
</dbReference>
<dbReference type="AlphaFoldDB" id="A0A1H6F7R6"/>
<evidence type="ECO:0000256" key="7">
    <source>
        <dbReference type="PROSITE-ProRule" id="PRU00182"/>
    </source>
</evidence>
<keyword evidence="3 8" id="KW-0413">Isomerase</keyword>
<dbReference type="SUPFAM" id="SSF55174">
    <property type="entry name" value="Alpha-L RNA-binding motif"/>
    <property type="match status" value="1"/>
</dbReference>
<dbReference type="InterPro" id="IPR036986">
    <property type="entry name" value="S4_RNA-bd_sf"/>
</dbReference>
<dbReference type="GO" id="GO:0003723">
    <property type="term" value="F:RNA binding"/>
    <property type="evidence" value="ECO:0007669"/>
    <property type="project" value="UniProtKB-KW"/>
</dbReference>
<dbReference type="CDD" id="cd02869">
    <property type="entry name" value="PseudoU_synth_RluA_like"/>
    <property type="match status" value="1"/>
</dbReference>
<protein>
    <recommendedName>
        <fullName evidence="8">Pseudouridine synthase</fullName>
        <ecNumber evidence="8">5.4.99.-</ecNumber>
    </recommendedName>
</protein>
<dbReference type="Proteomes" id="UP000236724">
    <property type="component" value="Unassembled WGS sequence"/>
</dbReference>
<evidence type="ECO:0000259" key="9">
    <source>
        <dbReference type="SMART" id="SM00363"/>
    </source>
</evidence>
<evidence type="ECO:0000256" key="8">
    <source>
        <dbReference type="RuleBase" id="RU362028"/>
    </source>
</evidence>
<dbReference type="Gene3D" id="3.10.290.10">
    <property type="entry name" value="RNA-binding S4 domain"/>
    <property type="match status" value="1"/>
</dbReference>
<dbReference type="InterPro" id="IPR006145">
    <property type="entry name" value="PsdUridine_synth_RsuA/RluA"/>
</dbReference>
<dbReference type="InterPro" id="IPR050188">
    <property type="entry name" value="RluA_PseudoU_synthase"/>
</dbReference>
<dbReference type="InterPro" id="IPR006224">
    <property type="entry name" value="PsdUridine_synth_RluA-like_CS"/>
</dbReference>
<dbReference type="GO" id="GO:0160140">
    <property type="term" value="F:23S rRNA pseudouridine(1911/1915/1917) synthase activity"/>
    <property type="evidence" value="ECO:0007669"/>
    <property type="project" value="UniProtKB-EC"/>
</dbReference>
<dbReference type="InterPro" id="IPR006225">
    <property type="entry name" value="PsdUridine_synth_RluC/D"/>
</dbReference>
<evidence type="ECO:0000256" key="6">
    <source>
        <dbReference type="PIRSR" id="PIRSR606225-1"/>
    </source>
</evidence>
<evidence type="ECO:0000313" key="11">
    <source>
        <dbReference type="Proteomes" id="UP000236724"/>
    </source>
</evidence>
<dbReference type="GO" id="GO:0000455">
    <property type="term" value="P:enzyme-directed rRNA pseudouridine synthesis"/>
    <property type="evidence" value="ECO:0007669"/>
    <property type="project" value="UniProtKB-ARBA"/>
</dbReference>
<dbReference type="PROSITE" id="PS01129">
    <property type="entry name" value="PSI_RLU"/>
    <property type="match status" value="1"/>
</dbReference>
<proteinExistence type="inferred from homology"/>
<gene>
    <name evidence="10" type="primary">rluD</name>
    <name evidence="10" type="ORF">MBHS_02032</name>
</gene>
<evidence type="ECO:0000256" key="5">
    <source>
        <dbReference type="ARBA" id="ARBA00056072"/>
    </source>
</evidence>
<evidence type="ECO:0000256" key="3">
    <source>
        <dbReference type="ARBA" id="ARBA00023235"/>
    </source>
</evidence>
<evidence type="ECO:0000313" key="10">
    <source>
        <dbReference type="EMBL" id="SEH06177.1"/>
    </source>
</evidence>
<evidence type="ECO:0000256" key="2">
    <source>
        <dbReference type="ARBA" id="ARBA00022884"/>
    </source>
</evidence>
<name>A0A1H6F7R6_9GAMM</name>
<keyword evidence="2 7" id="KW-0694">RNA-binding</keyword>
<evidence type="ECO:0000256" key="1">
    <source>
        <dbReference type="ARBA" id="ARBA00010876"/>
    </source>
</evidence>
<comment type="function">
    <text evidence="5">Responsible for synthesis of pseudouridine from uracil at positions 1911, 1915 and 1917 in 23S ribosomal RNA.</text>
</comment>
<comment type="catalytic activity">
    <reaction evidence="8">
        <text>a uridine in RNA = a pseudouridine in RNA</text>
        <dbReference type="Rhea" id="RHEA:48348"/>
        <dbReference type="Rhea" id="RHEA-COMP:12068"/>
        <dbReference type="Rhea" id="RHEA-COMP:12069"/>
        <dbReference type="ChEBI" id="CHEBI:65314"/>
        <dbReference type="ChEBI" id="CHEBI:65315"/>
    </reaction>
</comment>
<dbReference type="PROSITE" id="PS50889">
    <property type="entry name" value="S4"/>
    <property type="match status" value="1"/>
</dbReference>
<feature type="domain" description="RNA-binding S4" evidence="9">
    <location>
        <begin position="18"/>
        <end position="82"/>
    </location>
</feature>
<dbReference type="Pfam" id="PF01479">
    <property type="entry name" value="S4"/>
    <property type="match status" value="1"/>
</dbReference>
<comment type="catalytic activity">
    <reaction evidence="4">
        <text>uridine(1911/1915/1917) in 23S rRNA = pseudouridine(1911/1915/1917) in 23S rRNA</text>
        <dbReference type="Rhea" id="RHEA:42524"/>
        <dbReference type="Rhea" id="RHEA-COMP:10097"/>
        <dbReference type="Rhea" id="RHEA-COMP:10098"/>
        <dbReference type="ChEBI" id="CHEBI:65314"/>
        <dbReference type="ChEBI" id="CHEBI:65315"/>
        <dbReference type="EC" id="5.4.99.23"/>
    </reaction>
</comment>
<keyword evidence="11" id="KW-1185">Reference proteome</keyword>
<dbReference type="InterPro" id="IPR002942">
    <property type="entry name" value="S4_RNA-bd"/>
</dbReference>
<dbReference type="SMART" id="SM00363">
    <property type="entry name" value="S4"/>
    <property type="match status" value="1"/>
</dbReference>
<organism evidence="10 11">
    <name type="scientific">Candidatus Venteria ishoeyi</name>
    <dbReference type="NCBI Taxonomy" id="1899563"/>
    <lineage>
        <taxon>Bacteria</taxon>
        <taxon>Pseudomonadati</taxon>
        <taxon>Pseudomonadota</taxon>
        <taxon>Gammaproteobacteria</taxon>
        <taxon>Thiotrichales</taxon>
        <taxon>Thiotrichaceae</taxon>
        <taxon>Venteria</taxon>
    </lineage>
</organism>
<dbReference type="CDD" id="cd00165">
    <property type="entry name" value="S4"/>
    <property type="match status" value="1"/>
</dbReference>
<dbReference type="EC" id="5.4.99.-" evidence="8"/>
<dbReference type="PANTHER" id="PTHR21600:SF44">
    <property type="entry name" value="RIBOSOMAL LARGE SUBUNIT PSEUDOURIDINE SYNTHASE D"/>
    <property type="match status" value="1"/>
</dbReference>
<dbReference type="EMBL" id="FMSV02000440">
    <property type="protein sequence ID" value="SEH06177.1"/>
    <property type="molecule type" value="Genomic_DNA"/>
</dbReference>